<dbReference type="Pfam" id="PF07767">
    <property type="entry name" value="Nop53"/>
    <property type="match status" value="1"/>
</dbReference>
<evidence type="ECO:0000256" key="3">
    <source>
        <dbReference type="ARBA" id="ARBA00022517"/>
    </source>
</evidence>
<comment type="subcellular location">
    <subcellularLocation>
        <location evidence="5">Nucleus</location>
        <location evidence="5">Nucleolus</location>
    </subcellularLocation>
    <subcellularLocation>
        <location evidence="5">Nucleus</location>
        <location evidence="5">Nucleoplasm</location>
    </subcellularLocation>
</comment>
<dbReference type="PANTHER" id="PTHR14211">
    <property type="entry name" value="GLIOMA SUPPRESSOR CANDIDATE REGION GENE 2"/>
    <property type="match status" value="1"/>
</dbReference>
<evidence type="ECO:0000256" key="2">
    <source>
        <dbReference type="ARBA" id="ARBA00018339"/>
    </source>
</evidence>
<dbReference type="GO" id="GO:0005730">
    <property type="term" value="C:nucleolus"/>
    <property type="evidence" value="ECO:0007669"/>
    <property type="project" value="UniProtKB-SubCell"/>
</dbReference>
<comment type="caution">
    <text evidence="7">The sequence shown here is derived from an EMBL/GenBank/DDBJ whole genome shotgun (WGS) entry which is preliminary data.</text>
</comment>
<dbReference type="PIRSF" id="PIRSF017302">
    <property type="entry name" value="Gltscr2"/>
    <property type="match status" value="1"/>
</dbReference>
<sequence>MESTESKTKTKRKRVSKKTKRQWRKHSNIKDIEDFLEEQRVQERTGGLVAEKEDKDLFVVDSGLPSEEKRPKKKTKYDFRSQPLRCYENLLPNPHIPAVPKAKPRGDKRSRSANLPRVQNKLHGIFTPREAVKIAEARANRKKKRLQMRREDKMRDKLPEQYDIWSEGPKSDLPEKLKNADPFFLRYTKRTRRKVPANYYQKPTKISAVEVVDPGASYNPSFEDHQELLQKVYKDELAHLKTEKHLEQWSKGVTKWPAGKLEENYLQEMSAGLFEEEKKEEKKEEEEETEKSESKNEEDAPLPNPPATAEMRKTRKQRRIQALIRATERQRRAAKDERIRMNDVYRLKKLRNEIKKREEATARKRKKLDEKKEKLAAGTKKFGRNRFEDAPMAFKLSDELVGSLRQLQPEGSLIFDRYKNLQKRNLIEAKVKQRGAKRNLKEYVVKGHKGIK</sequence>
<feature type="compositionally biased region" description="Basic residues" evidence="6">
    <location>
        <begin position="9"/>
        <end position="27"/>
    </location>
</feature>
<accession>A0A9Q1HGI3</accession>
<gene>
    <name evidence="7" type="ORF">HOLleu_08689</name>
</gene>
<dbReference type="InterPro" id="IPR011687">
    <property type="entry name" value="Nop53/GLTSCR2"/>
</dbReference>
<evidence type="ECO:0000256" key="5">
    <source>
        <dbReference type="PIRNR" id="PIRNR017302"/>
    </source>
</evidence>
<name>A0A9Q1HGI3_HOLLE</name>
<dbReference type="PANTHER" id="PTHR14211:SF7">
    <property type="entry name" value="RIBOSOME BIOGENESIS PROTEIN NOP53"/>
    <property type="match status" value="1"/>
</dbReference>
<dbReference type="EMBL" id="JAIZAY010000003">
    <property type="protein sequence ID" value="KAJ8045644.1"/>
    <property type="molecule type" value="Genomic_DNA"/>
</dbReference>
<evidence type="ECO:0000313" key="8">
    <source>
        <dbReference type="Proteomes" id="UP001152320"/>
    </source>
</evidence>
<evidence type="ECO:0000256" key="1">
    <source>
        <dbReference type="ARBA" id="ARBA00008838"/>
    </source>
</evidence>
<keyword evidence="3 5" id="KW-0690">Ribosome biogenesis</keyword>
<feature type="region of interest" description="Disordered" evidence="6">
    <location>
        <begin position="267"/>
        <end position="318"/>
    </location>
</feature>
<dbReference type="GO" id="GO:0008097">
    <property type="term" value="F:5S rRNA binding"/>
    <property type="evidence" value="ECO:0007669"/>
    <property type="project" value="TreeGrafter"/>
</dbReference>
<feature type="region of interest" description="Disordered" evidence="6">
    <location>
        <begin position="61"/>
        <end position="122"/>
    </location>
</feature>
<keyword evidence="8" id="KW-1185">Reference proteome</keyword>
<proteinExistence type="inferred from homology"/>
<evidence type="ECO:0000313" key="7">
    <source>
        <dbReference type="EMBL" id="KAJ8045644.1"/>
    </source>
</evidence>
<comment type="function">
    <text evidence="5">May play a role in ribosome biogenesis.</text>
</comment>
<feature type="region of interest" description="Disordered" evidence="6">
    <location>
        <begin position="1"/>
        <end position="27"/>
    </location>
</feature>
<dbReference type="AlphaFoldDB" id="A0A9Q1HGI3"/>
<reference evidence="7" key="1">
    <citation type="submission" date="2021-10" db="EMBL/GenBank/DDBJ databases">
        <title>Tropical sea cucumber genome reveals ecological adaptation and Cuvierian tubules defense mechanism.</title>
        <authorList>
            <person name="Chen T."/>
        </authorList>
    </citation>
    <scope>NUCLEOTIDE SEQUENCE</scope>
    <source>
        <strain evidence="7">Nanhai2018</strain>
        <tissue evidence="7">Muscle</tissue>
    </source>
</reference>
<dbReference type="OrthoDB" id="5072at2759"/>
<dbReference type="GO" id="GO:0006364">
    <property type="term" value="P:rRNA processing"/>
    <property type="evidence" value="ECO:0007669"/>
    <property type="project" value="TreeGrafter"/>
</dbReference>
<evidence type="ECO:0000256" key="4">
    <source>
        <dbReference type="ARBA" id="ARBA00023242"/>
    </source>
</evidence>
<dbReference type="GO" id="GO:0000027">
    <property type="term" value="P:ribosomal large subunit assembly"/>
    <property type="evidence" value="ECO:0007669"/>
    <property type="project" value="UniProtKB-UniRule"/>
</dbReference>
<organism evidence="7 8">
    <name type="scientific">Holothuria leucospilota</name>
    <name type="common">Black long sea cucumber</name>
    <name type="synonym">Mertensiothuria leucospilota</name>
    <dbReference type="NCBI Taxonomy" id="206669"/>
    <lineage>
        <taxon>Eukaryota</taxon>
        <taxon>Metazoa</taxon>
        <taxon>Echinodermata</taxon>
        <taxon>Eleutherozoa</taxon>
        <taxon>Echinozoa</taxon>
        <taxon>Holothuroidea</taxon>
        <taxon>Aspidochirotacea</taxon>
        <taxon>Aspidochirotida</taxon>
        <taxon>Holothuriidae</taxon>
        <taxon>Holothuria</taxon>
    </lineage>
</organism>
<comment type="similarity">
    <text evidence="1 5">Belongs to the NOP53 family.</text>
</comment>
<keyword evidence="4 5" id="KW-0539">Nucleus</keyword>
<evidence type="ECO:0000256" key="6">
    <source>
        <dbReference type="SAM" id="MobiDB-lite"/>
    </source>
</evidence>
<protein>
    <recommendedName>
        <fullName evidence="2 5">Ribosome biogenesis protein NOP53</fullName>
    </recommendedName>
</protein>
<dbReference type="GO" id="GO:0005654">
    <property type="term" value="C:nucleoplasm"/>
    <property type="evidence" value="ECO:0007669"/>
    <property type="project" value="UniProtKB-SubCell"/>
</dbReference>
<dbReference type="Proteomes" id="UP001152320">
    <property type="component" value="Chromosome 3"/>
</dbReference>